<dbReference type="SUPFAM" id="SSF88659">
    <property type="entry name" value="Sigma3 and sigma4 domains of RNA polymerase sigma factors"/>
    <property type="match status" value="1"/>
</dbReference>
<evidence type="ECO:0000313" key="2">
    <source>
        <dbReference type="Proteomes" id="UP000474676"/>
    </source>
</evidence>
<evidence type="ECO:0000313" key="1">
    <source>
        <dbReference type="EMBL" id="MST51654.1"/>
    </source>
</evidence>
<comment type="caution">
    <text evidence="1">The sequence shown here is derived from an EMBL/GenBank/DDBJ whole genome shotgun (WGS) entry which is preliminary data.</text>
</comment>
<sequence>MKKDVNQSKRIFDKGTKTWFEVTPEQYAEFDRFRTNKRKREQYHGRCMCPRSKWWLCDGMCDDCEYHAPGDTLSLDKPVSDSEGDEVTLADTLVDPSPSPEDIICDMDELEHLFKDLEELMPEAFQIGRLREDGKTDGEIAEIIKIKRTTFRSQIDKAAKILAKKYPDHFNI</sequence>
<dbReference type="EMBL" id="VUMZ01000003">
    <property type="protein sequence ID" value="MST51654.1"/>
    <property type="molecule type" value="Genomic_DNA"/>
</dbReference>
<dbReference type="AlphaFoldDB" id="A0A6L5Y4C9"/>
<name>A0A6L5Y4C9_9FIRM</name>
<organism evidence="1 2">
    <name type="scientific">Hornefia butyriciproducens</name>
    <dbReference type="NCBI Taxonomy" id="2652293"/>
    <lineage>
        <taxon>Bacteria</taxon>
        <taxon>Bacillati</taxon>
        <taxon>Bacillota</taxon>
        <taxon>Clostridia</taxon>
        <taxon>Peptostreptococcales</taxon>
        <taxon>Anaerovoracaceae</taxon>
        <taxon>Hornefia</taxon>
    </lineage>
</organism>
<protein>
    <submittedName>
        <fullName evidence="1">Bacterio-opsin activator</fullName>
    </submittedName>
</protein>
<dbReference type="GeneID" id="303114664"/>
<dbReference type="RefSeq" id="WP_154574102.1">
    <property type="nucleotide sequence ID" value="NZ_VUMZ01000003.1"/>
</dbReference>
<gene>
    <name evidence="1" type="ORF">FYJ64_04935</name>
</gene>
<dbReference type="Proteomes" id="UP000474676">
    <property type="component" value="Unassembled WGS sequence"/>
</dbReference>
<proteinExistence type="predicted"/>
<reference evidence="1 2" key="1">
    <citation type="submission" date="2019-08" db="EMBL/GenBank/DDBJ databases">
        <title>In-depth cultivation of the pig gut microbiome towards novel bacterial diversity and tailored functional studies.</title>
        <authorList>
            <person name="Wylensek D."/>
            <person name="Hitch T.C.A."/>
            <person name="Clavel T."/>
        </authorList>
    </citation>
    <scope>NUCLEOTIDE SEQUENCE [LARGE SCALE GENOMIC DNA]</scope>
    <source>
        <strain evidence="1 2">WCA-MUC-591-APC-3H</strain>
    </source>
</reference>
<accession>A0A6L5Y4C9</accession>
<keyword evidence="2" id="KW-1185">Reference proteome</keyword>
<dbReference type="InterPro" id="IPR013324">
    <property type="entry name" value="RNA_pol_sigma_r3/r4-like"/>
</dbReference>